<comment type="caution">
    <text evidence="1">The sequence shown here is derived from an EMBL/GenBank/DDBJ whole genome shotgun (WGS) entry which is preliminary data.</text>
</comment>
<gene>
    <name evidence="1" type="ORF">PM001_LOCUS21501</name>
</gene>
<proteinExistence type="predicted"/>
<accession>A0AAV1UP31</accession>
<dbReference type="Proteomes" id="UP001162060">
    <property type="component" value="Unassembled WGS sequence"/>
</dbReference>
<sequence>MAGIKVRRRRPEEIPVGIIFKLKQNESSNSIINFRSVICHCSATQACREKSAPSEKGGYLYWQARVG</sequence>
<organism evidence="1 2">
    <name type="scientific">Peronospora matthiolae</name>
    <dbReference type="NCBI Taxonomy" id="2874970"/>
    <lineage>
        <taxon>Eukaryota</taxon>
        <taxon>Sar</taxon>
        <taxon>Stramenopiles</taxon>
        <taxon>Oomycota</taxon>
        <taxon>Peronosporomycetes</taxon>
        <taxon>Peronosporales</taxon>
        <taxon>Peronosporaceae</taxon>
        <taxon>Peronospora</taxon>
    </lineage>
</organism>
<name>A0AAV1UP31_9STRA</name>
<reference evidence="1" key="1">
    <citation type="submission" date="2024-01" db="EMBL/GenBank/DDBJ databases">
        <authorList>
            <person name="Webb A."/>
        </authorList>
    </citation>
    <scope>NUCLEOTIDE SEQUENCE</scope>
    <source>
        <strain evidence="1">Pm1</strain>
    </source>
</reference>
<dbReference type="EMBL" id="CAKLBY020000224">
    <property type="protein sequence ID" value="CAK7936351.1"/>
    <property type="molecule type" value="Genomic_DNA"/>
</dbReference>
<protein>
    <submittedName>
        <fullName evidence="1">Uncharacterized protein</fullName>
    </submittedName>
</protein>
<dbReference type="AlphaFoldDB" id="A0AAV1UP31"/>
<evidence type="ECO:0000313" key="2">
    <source>
        <dbReference type="Proteomes" id="UP001162060"/>
    </source>
</evidence>
<evidence type="ECO:0000313" key="1">
    <source>
        <dbReference type="EMBL" id="CAK7936351.1"/>
    </source>
</evidence>